<feature type="transmembrane region" description="Helical" evidence="1">
    <location>
        <begin position="74"/>
        <end position="92"/>
    </location>
</feature>
<evidence type="ECO:0000313" key="4">
    <source>
        <dbReference type="Proteomes" id="UP000184300"/>
    </source>
</evidence>
<accession>A0A1L9VPA4</accession>
<sequence>MGSVLFCLLLFCWRNLSSHHVRISGFGLACMFWAYIALTIPRPRSRVFYYEVLEWSCSTLVGGCALYSWRFACVFLLLQFVYMSYVSFCYGWR</sequence>
<name>A0A1L9VPA4_ASPGL</name>
<keyword evidence="2" id="KW-0732">Signal</keyword>
<keyword evidence="4" id="KW-1185">Reference proteome</keyword>
<dbReference type="EMBL" id="KV878894">
    <property type="protein sequence ID" value="OJJ85758.1"/>
    <property type="molecule type" value="Genomic_DNA"/>
</dbReference>
<feature type="transmembrane region" description="Helical" evidence="1">
    <location>
        <begin position="20"/>
        <end position="40"/>
    </location>
</feature>
<dbReference type="GeneID" id="34457907"/>
<evidence type="ECO:0000256" key="2">
    <source>
        <dbReference type="SAM" id="SignalP"/>
    </source>
</evidence>
<dbReference type="AlphaFoldDB" id="A0A1L9VPA4"/>
<proteinExistence type="predicted"/>
<feature type="signal peptide" evidence="2">
    <location>
        <begin position="1"/>
        <end position="18"/>
    </location>
</feature>
<reference evidence="4" key="1">
    <citation type="journal article" date="2017" name="Genome Biol.">
        <title>Comparative genomics reveals high biological diversity and specific adaptations in the industrially and medically important fungal genus Aspergillus.</title>
        <authorList>
            <person name="de Vries R.P."/>
            <person name="Riley R."/>
            <person name="Wiebenga A."/>
            <person name="Aguilar-Osorio G."/>
            <person name="Amillis S."/>
            <person name="Uchima C.A."/>
            <person name="Anderluh G."/>
            <person name="Asadollahi M."/>
            <person name="Askin M."/>
            <person name="Barry K."/>
            <person name="Battaglia E."/>
            <person name="Bayram O."/>
            <person name="Benocci T."/>
            <person name="Braus-Stromeyer S.A."/>
            <person name="Caldana C."/>
            <person name="Canovas D."/>
            <person name="Cerqueira G.C."/>
            <person name="Chen F."/>
            <person name="Chen W."/>
            <person name="Choi C."/>
            <person name="Clum A."/>
            <person name="Dos Santos R.A."/>
            <person name="Damasio A.R."/>
            <person name="Diallinas G."/>
            <person name="Emri T."/>
            <person name="Fekete E."/>
            <person name="Flipphi M."/>
            <person name="Freyberg S."/>
            <person name="Gallo A."/>
            <person name="Gournas C."/>
            <person name="Habgood R."/>
            <person name="Hainaut M."/>
            <person name="Harispe M.L."/>
            <person name="Henrissat B."/>
            <person name="Hilden K.S."/>
            <person name="Hope R."/>
            <person name="Hossain A."/>
            <person name="Karabika E."/>
            <person name="Karaffa L."/>
            <person name="Karanyi Z."/>
            <person name="Krasevec N."/>
            <person name="Kuo A."/>
            <person name="Kusch H."/>
            <person name="LaButti K."/>
            <person name="Lagendijk E.L."/>
            <person name="Lapidus A."/>
            <person name="Levasseur A."/>
            <person name="Lindquist E."/>
            <person name="Lipzen A."/>
            <person name="Logrieco A.F."/>
            <person name="MacCabe A."/>
            <person name="Maekelae M.R."/>
            <person name="Malavazi I."/>
            <person name="Melin P."/>
            <person name="Meyer V."/>
            <person name="Mielnichuk N."/>
            <person name="Miskei M."/>
            <person name="Molnar A.P."/>
            <person name="Mule G."/>
            <person name="Ngan C.Y."/>
            <person name="Orejas M."/>
            <person name="Orosz E."/>
            <person name="Ouedraogo J.P."/>
            <person name="Overkamp K.M."/>
            <person name="Park H.-S."/>
            <person name="Perrone G."/>
            <person name="Piumi F."/>
            <person name="Punt P.J."/>
            <person name="Ram A.F."/>
            <person name="Ramon A."/>
            <person name="Rauscher S."/>
            <person name="Record E."/>
            <person name="Riano-Pachon D.M."/>
            <person name="Robert V."/>
            <person name="Roehrig J."/>
            <person name="Ruller R."/>
            <person name="Salamov A."/>
            <person name="Salih N.S."/>
            <person name="Samson R.A."/>
            <person name="Sandor E."/>
            <person name="Sanguinetti M."/>
            <person name="Schuetze T."/>
            <person name="Sepcic K."/>
            <person name="Shelest E."/>
            <person name="Sherlock G."/>
            <person name="Sophianopoulou V."/>
            <person name="Squina F.M."/>
            <person name="Sun H."/>
            <person name="Susca A."/>
            <person name="Todd R.B."/>
            <person name="Tsang A."/>
            <person name="Unkles S.E."/>
            <person name="van de Wiele N."/>
            <person name="van Rossen-Uffink D."/>
            <person name="Oliveira J.V."/>
            <person name="Vesth T.C."/>
            <person name="Visser J."/>
            <person name="Yu J.-H."/>
            <person name="Zhou M."/>
            <person name="Andersen M.R."/>
            <person name="Archer D.B."/>
            <person name="Baker S.E."/>
            <person name="Benoit I."/>
            <person name="Brakhage A.A."/>
            <person name="Braus G.H."/>
            <person name="Fischer R."/>
            <person name="Frisvad J.C."/>
            <person name="Goldman G.H."/>
            <person name="Houbraken J."/>
            <person name="Oakley B."/>
            <person name="Pocsi I."/>
            <person name="Scazzocchio C."/>
            <person name="Seiboth B."/>
            <person name="vanKuyk P.A."/>
            <person name="Wortman J."/>
            <person name="Dyer P.S."/>
            <person name="Grigoriev I.V."/>
        </authorList>
    </citation>
    <scope>NUCLEOTIDE SEQUENCE [LARGE SCALE GENOMIC DNA]</scope>
    <source>
        <strain evidence="4">CBS 516.65</strain>
    </source>
</reference>
<evidence type="ECO:0000256" key="1">
    <source>
        <dbReference type="SAM" id="Phobius"/>
    </source>
</evidence>
<protein>
    <submittedName>
        <fullName evidence="3">Uncharacterized protein</fullName>
    </submittedName>
</protein>
<organism evidence="3 4">
    <name type="scientific">Aspergillus glaucus CBS 516.65</name>
    <dbReference type="NCBI Taxonomy" id="1160497"/>
    <lineage>
        <taxon>Eukaryota</taxon>
        <taxon>Fungi</taxon>
        <taxon>Dikarya</taxon>
        <taxon>Ascomycota</taxon>
        <taxon>Pezizomycotina</taxon>
        <taxon>Eurotiomycetes</taxon>
        <taxon>Eurotiomycetidae</taxon>
        <taxon>Eurotiales</taxon>
        <taxon>Aspergillaceae</taxon>
        <taxon>Aspergillus</taxon>
        <taxon>Aspergillus subgen. Aspergillus</taxon>
    </lineage>
</organism>
<evidence type="ECO:0000313" key="3">
    <source>
        <dbReference type="EMBL" id="OJJ85758.1"/>
    </source>
</evidence>
<dbReference type="VEuPathDB" id="FungiDB:ASPGLDRAFT_1388046"/>
<dbReference type="RefSeq" id="XP_022402456.1">
    <property type="nucleotide sequence ID" value="XM_022541646.1"/>
</dbReference>
<gene>
    <name evidence="3" type="ORF">ASPGLDRAFT_1388046</name>
</gene>
<feature type="chain" id="PRO_5013154768" evidence="2">
    <location>
        <begin position="19"/>
        <end position="93"/>
    </location>
</feature>
<keyword evidence="1" id="KW-0812">Transmembrane</keyword>
<keyword evidence="1" id="KW-0472">Membrane</keyword>
<dbReference type="Proteomes" id="UP000184300">
    <property type="component" value="Unassembled WGS sequence"/>
</dbReference>
<keyword evidence="1" id="KW-1133">Transmembrane helix</keyword>